<evidence type="ECO:0000259" key="7">
    <source>
        <dbReference type="PROSITE" id="PS50157"/>
    </source>
</evidence>
<evidence type="ECO:0000256" key="4">
    <source>
        <dbReference type="ARBA" id="ARBA00022833"/>
    </source>
</evidence>
<dbReference type="GO" id="GO:0000981">
    <property type="term" value="F:DNA-binding transcription factor activity, RNA polymerase II-specific"/>
    <property type="evidence" value="ECO:0007669"/>
    <property type="project" value="TreeGrafter"/>
</dbReference>
<feature type="domain" description="C2H2-type" evidence="7">
    <location>
        <begin position="344"/>
        <end position="372"/>
    </location>
</feature>
<name>A0AA38IL08_9CUCU</name>
<feature type="binding site" evidence="6">
    <location>
        <position position="47"/>
    </location>
    <ligand>
        <name>Zn(2+)</name>
        <dbReference type="ChEBI" id="CHEBI:29105"/>
    </ligand>
</feature>
<evidence type="ECO:0000313" key="10">
    <source>
        <dbReference type="Proteomes" id="UP001168821"/>
    </source>
</evidence>
<evidence type="ECO:0000256" key="2">
    <source>
        <dbReference type="ARBA" id="ARBA00022737"/>
    </source>
</evidence>
<feature type="domain" description="C2H2-type" evidence="7">
    <location>
        <begin position="432"/>
        <end position="454"/>
    </location>
</feature>
<dbReference type="InterPro" id="IPR013087">
    <property type="entry name" value="Znf_C2H2_type"/>
</dbReference>
<dbReference type="SUPFAM" id="SSF57716">
    <property type="entry name" value="Glucocorticoid receptor-like (DNA-binding domain)"/>
    <property type="match status" value="1"/>
</dbReference>
<reference evidence="9" key="1">
    <citation type="journal article" date="2023" name="G3 (Bethesda)">
        <title>Whole genome assemblies of Zophobas morio and Tenebrio molitor.</title>
        <authorList>
            <person name="Kaur S."/>
            <person name="Stinson S.A."/>
            <person name="diCenzo G.C."/>
        </authorList>
    </citation>
    <scope>NUCLEOTIDE SEQUENCE</scope>
    <source>
        <strain evidence="9">QUZm001</strain>
    </source>
</reference>
<proteinExistence type="predicted"/>
<feature type="domain" description="ZAD" evidence="8">
    <location>
        <begin position="4"/>
        <end position="74"/>
    </location>
</feature>
<dbReference type="InterPro" id="IPR036236">
    <property type="entry name" value="Znf_C2H2_sf"/>
</dbReference>
<dbReference type="SUPFAM" id="SSF57667">
    <property type="entry name" value="beta-beta-alpha zinc fingers"/>
    <property type="match status" value="3"/>
</dbReference>
<evidence type="ECO:0000313" key="9">
    <source>
        <dbReference type="EMBL" id="KAJ3658785.1"/>
    </source>
</evidence>
<feature type="domain" description="C2H2-type" evidence="7">
    <location>
        <begin position="373"/>
        <end position="400"/>
    </location>
</feature>
<evidence type="ECO:0000259" key="8">
    <source>
        <dbReference type="PROSITE" id="PS51915"/>
    </source>
</evidence>
<dbReference type="PROSITE" id="PS51915">
    <property type="entry name" value="ZAD"/>
    <property type="match status" value="1"/>
</dbReference>
<feature type="binding site" evidence="6">
    <location>
        <position position="50"/>
    </location>
    <ligand>
        <name>Zn(2+)</name>
        <dbReference type="ChEBI" id="CHEBI:29105"/>
    </ligand>
</feature>
<keyword evidence="4 6" id="KW-0862">Zinc</keyword>
<dbReference type="PROSITE" id="PS50157">
    <property type="entry name" value="ZINC_FINGER_C2H2_2"/>
    <property type="match status" value="6"/>
</dbReference>
<dbReference type="Gene3D" id="3.30.160.60">
    <property type="entry name" value="Classic Zinc Finger"/>
    <property type="match status" value="6"/>
</dbReference>
<dbReference type="Proteomes" id="UP001168821">
    <property type="component" value="Unassembled WGS sequence"/>
</dbReference>
<sequence length="454" mass="51870">MNGKICRLCMAYPSICFSLLENNFSEMLEALTSIKVNPNDVVSTISCMKCLLNIKLAFNIQQNILKADRRLREMTLLNNVEVKLEESDCVLDHGNINNVSLSTEANIHNLNESDKLNLSCSNCIICGVEVESTLLVKHVQEHFSDKQNCDCCNKSFNNISEYKGHVAHKHKHCKNISHRCKKCGGTFRYKSLYNIHMKQAHQNLEGANTEKIFQFGLKSKKSVKLLLEAKVKELEKGPFICNVCKKEFQFKRQLMNHTHQKKKCPICEAEISKSNLKKHIVNHSSGPQICELCGASLRSLESLRGHLAHTHSTVMYTCDECGKEFRKKYPFLLHKKKHSGEKAHICETCGKSFLTFFYLNKHIKTAHLKLRPFICEYCHKGFSSKFALKTHIRQHTNETPYKCEICGEGFRQNVSLRAHRKSKHNIVEAKTCACPVCGKLFGSDQAIVSHMRLH</sequence>
<evidence type="ECO:0000256" key="1">
    <source>
        <dbReference type="ARBA" id="ARBA00022723"/>
    </source>
</evidence>
<accession>A0AA38IL08</accession>
<dbReference type="InterPro" id="IPR012934">
    <property type="entry name" value="Znf_AD"/>
</dbReference>
<evidence type="ECO:0000256" key="3">
    <source>
        <dbReference type="ARBA" id="ARBA00022771"/>
    </source>
</evidence>
<dbReference type="Pfam" id="PF00096">
    <property type="entry name" value="zf-C2H2"/>
    <property type="match status" value="3"/>
</dbReference>
<keyword evidence="10" id="KW-1185">Reference proteome</keyword>
<keyword evidence="2" id="KW-0677">Repeat</keyword>
<evidence type="ECO:0000256" key="6">
    <source>
        <dbReference type="PROSITE-ProRule" id="PRU01263"/>
    </source>
</evidence>
<dbReference type="GO" id="GO:0005634">
    <property type="term" value="C:nucleus"/>
    <property type="evidence" value="ECO:0007669"/>
    <property type="project" value="InterPro"/>
</dbReference>
<dbReference type="PROSITE" id="PS00028">
    <property type="entry name" value="ZINC_FINGER_C2H2_1"/>
    <property type="match status" value="7"/>
</dbReference>
<feature type="binding site" evidence="6">
    <location>
        <position position="9"/>
    </location>
    <ligand>
        <name>Zn(2+)</name>
        <dbReference type="ChEBI" id="CHEBI:29105"/>
    </ligand>
</feature>
<feature type="domain" description="C2H2-type" evidence="7">
    <location>
        <begin position="401"/>
        <end position="424"/>
    </location>
</feature>
<dbReference type="AlphaFoldDB" id="A0AA38IL08"/>
<feature type="domain" description="C2H2-type" evidence="7">
    <location>
        <begin position="178"/>
        <end position="206"/>
    </location>
</feature>
<evidence type="ECO:0000256" key="5">
    <source>
        <dbReference type="PROSITE-ProRule" id="PRU00042"/>
    </source>
</evidence>
<comment type="caution">
    <text evidence="9">The sequence shown here is derived from an EMBL/GenBank/DDBJ whole genome shotgun (WGS) entry which is preliminary data.</text>
</comment>
<dbReference type="Pfam" id="PF13894">
    <property type="entry name" value="zf-C2H2_4"/>
    <property type="match status" value="1"/>
</dbReference>
<dbReference type="GO" id="GO:0008270">
    <property type="term" value="F:zinc ion binding"/>
    <property type="evidence" value="ECO:0007669"/>
    <property type="project" value="UniProtKB-UniRule"/>
</dbReference>
<keyword evidence="3 5" id="KW-0863">Zinc-finger</keyword>
<dbReference type="FunFam" id="3.30.160.60:FF:000100">
    <property type="entry name" value="Zinc finger 45-like"/>
    <property type="match status" value="1"/>
</dbReference>
<dbReference type="SMART" id="SM00868">
    <property type="entry name" value="zf-AD"/>
    <property type="match status" value="2"/>
</dbReference>
<keyword evidence="1 6" id="KW-0479">Metal-binding</keyword>
<dbReference type="EMBL" id="JALNTZ010000003">
    <property type="protein sequence ID" value="KAJ3658785.1"/>
    <property type="molecule type" value="Genomic_DNA"/>
</dbReference>
<dbReference type="PANTHER" id="PTHR24408:SF58">
    <property type="entry name" value="TRANSCRIPTION FACTOR (TFIIIA), PUTATIVE (AFU_ORTHOLOGUE AFUA_1G05150)-RELATED"/>
    <property type="match status" value="1"/>
</dbReference>
<protein>
    <submittedName>
        <fullName evidence="9">Uncharacterized protein</fullName>
    </submittedName>
</protein>
<dbReference type="GO" id="GO:0043565">
    <property type="term" value="F:sequence-specific DNA binding"/>
    <property type="evidence" value="ECO:0007669"/>
    <property type="project" value="TreeGrafter"/>
</dbReference>
<gene>
    <name evidence="9" type="ORF">Zmor_010506</name>
</gene>
<dbReference type="Pfam" id="PF13912">
    <property type="entry name" value="zf-C2H2_6"/>
    <property type="match status" value="3"/>
</dbReference>
<feature type="binding site" evidence="6">
    <location>
        <position position="6"/>
    </location>
    <ligand>
        <name>Zn(2+)</name>
        <dbReference type="ChEBI" id="CHEBI:29105"/>
    </ligand>
</feature>
<dbReference type="SMART" id="SM00355">
    <property type="entry name" value="ZnF_C2H2"/>
    <property type="match status" value="11"/>
</dbReference>
<dbReference type="FunFam" id="3.30.160.60:FF:000110">
    <property type="entry name" value="Zinc finger protein-like"/>
    <property type="match status" value="1"/>
</dbReference>
<feature type="domain" description="C2H2-type" evidence="7">
    <location>
        <begin position="316"/>
        <end position="343"/>
    </location>
</feature>
<dbReference type="PANTHER" id="PTHR24408">
    <property type="entry name" value="ZINC FINGER PROTEIN"/>
    <property type="match status" value="1"/>
</dbReference>
<organism evidence="9 10">
    <name type="scientific">Zophobas morio</name>
    <dbReference type="NCBI Taxonomy" id="2755281"/>
    <lineage>
        <taxon>Eukaryota</taxon>
        <taxon>Metazoa</taxon>
        <taxon>Ecdysozoa</taxon>
        <taxon>Arthropoda</taxon>
        <taxon>Hexapoda</taxon>
        <taxon>Insecta</taxon>
        <taxon>Pterygota</taxon>
        <taxon>Neoptera</taxon>
        <taxon>Endopterygota</taxon>
        <taxon>Coleoptera</taxon>
        <taxon>Polyphaga</taxon>
        <taxon>Cucujiformia</taxon>
        <taxon>Tenebrionidae</taxon>
        <taxon>Zophobas</taxon>
    </lineage>
</organism>